<dbReference type="Proteomes" id="UP001057452">
    <property type="component" value="Chromosome 5"/>
</dbReference>
<evidence type="ECO:0000313" key="2">
    <source>
        <dbReference type="Proteomes" id="UP001057452"/>
    </source>
</evidence>
<accession>A0ACB9XMU6</accession>
<protein>
    <submittedName>
        <fullName evidence="1">Uncharacterized protein</fullName>
    </submittedName>
</protein>
<name>A0ACB9XMU6_CHAAC</name>
<sequence>MERGRTHKMALDLHTVQNSQREQSNMLEHKPANSSDANSRLSRALEEAKRELACQKCFNQEILNREKEAQEELGQTKLQLGQEKSLKLMHTKRSRSMHKELERLKRSCNQDDVSSSRIAAIESKCLRGEEEDGSSGGF</sequence>
<proteinExistence type="predicted"/>
<dbReference type="EMBL" id="CM043789">
    <property type="protein sequence ID" value="KAI4827943.1"/>
    <property type="molecule type" value="Genomic_DNA"/>
</dbReference>
<reference evidence="1" key="1">
    <citation type="submission" date="2022-05" db="EMBL/GenBank/DDBJ databases">
        <title>Chromosome-level genome of Chaenocephalus aceratus.</title>
        <authorList>
            <person name="Park H."/>
        </authorList>
    </citation>
    <scope>NUCLEOTIDE SEQUENCE</scope>
    <source>
        <strain evidence="1">KU_202001</strain>
    </source>
</reference>
<organism evidence="1 2">
    <name type="scientific">Chaenocephalus aceratus</name>
    <name type="common">Blackfin icefish</name>
    <name type="synonym">Chaenichthys aceratus</name>
    <dbReference type="NCBI Taxonomy" id="36190"/>
    <lineage>
        <taxon>Eukaryota</taxon>
        <taxon>Metazoa</taxon>
        <taxon>Chordata</taxon>
        <taxon>Craniata</taxon>
        <taxon>Vertebrata</taxon>
        <taxon>Euteleostomi</taxon>
        <taxon>Actinopterygii</taxon>
        <taxon>Neopterygii</taxon>
        <taxon>Teleostei</taxon>
        <taxon>Neoteleostei</taxon>
        <taxon>Acanthomorphata</taxon>
        <taxon>Eupercaria</taxon>
        <taxon>Perciformes</taxon>
        <taxon>Notothenioidei</taxon>
        <taxon>Channichthyidae</taxon>
        <taxon>Chaenocephalus</taxon>
    </lineage>
</organism>
<keyword evidence="2" id="KW-1185">Reference proteome</keyword>
<comment type="caution">
    <text evidence="1">The sequence shown here is derived from an EMBL/GenBank/DDBJ whole genome shotgun (WGS) entry which is preliminary data.</text>
</comment>
<gene>
    <name evidence="1" type="ORF">KUCAC02_031300</name>
</gene>
<evidence type="ECO:0000313" key="1">
    <source>
        <dbReference type="EMBL" id="KAI4827943.1"/>
    </source>
</evidence>